<sequence length="67" mass="8030">MTLMDGVQILILLLLIALLTKPLYARWLPARWLPARWRGMMHRLLPPRSLKYEGTWRRQSTKTDKEK</sequence>
<dbReference type="EMBL" id="CP026377">
    <property type="protein sequence ID" value="AUX91796.1"/>
    <property type="molecule type" value="Genomic_DNA"/>
</dbReference>
<dbReference type="InterPro" id="IPR019995">
    <property type="entry name" value="Cellulose_BcsF/YhjT"/>
</dbReference>
<organism evidence="1 2">
    <name type="scientific">Mixta gaviniae</name>
    <dbReference type="NCBI Taxonomy" id="665914"/>
    <lineage>
        <taxon>Bacteria</taxon>
        <taxon>Pseudomonadati</taxon>
        <taxon>Pseudomonadota</taxon>
        <taxon>Gammaproteobacteria</taxon>
        <taxon>Enterobacterales</taxon>
        <taxon>Erwiniaceae</taxon>
        <taxon>Mixta</taxon>
    </lineage>
</organism>
<dbReference type="RefSeq" id="WP_104955737.1">
    <property type="nucleotide sequence ID" value="NZ_CP026377.1"/>
</dbReference>
<dbReference type="KEGG" id="pgz:C2E15_00895"/>
<accession>A0A2L0IB05</accession>
<protein>
    <submittedName>
        <fullName evidence="1">Cellulose biosynthesis protein BcsF</fullName>
    </submittedName>
</protein>
<name>A0A2L0IB05_9GAMM</name>
<evidence type="ECO:0000313" key="2">
    <source>
        <dbReference type="Proteomes" id="UP000238365"/>
    </source>
</evidence>
<reference evidence="1 2" key="1">
    <citation type="submission" date="2018-01" db="EMBL/GenBank/DDBJ databases">
        <title>Complete and assembled Genome of Pantoea gaviniae DSM22758T.</title>
        <authorList>
            <person name="Stevens M.J.A."/>
            <person name="Zurfluh K."/>
            <person name="Stephan R."/>
        </authorList>
    </citation>
    <scope>NUCLEOTIDE SEQUENCE [LARGE SCALE GENOMIC DNA]</scope>
    <source>
        <strain evidence="1 2">DSM 22758</strain>
    </source>
</reference>
<dbReference type="Proteomes" id="UP000238365">
    <property type="component" value="Chromosome"/>
</dbReference>
<dbReference type="Pfam" id="PF11120">
    <property type="entry name" value="CBP_BcsF"/>
    <property type="match status" value="1"/>
</dbReference>
<gene>
    <name evidence="1" type="ORF">C2E15_00895</name>
</gene>
<proteinExistence type="predicted"/>
<evidence type="ECO:0000313" key="1">
    <source>
        <dbReference type="EMBL" id="AUX91796.1"/>
    </source>
</evidence>
<keyword evidence="2" id="KW-1185">Reference proteome</keyword>
<dbReference type="AlphaFoldDB" id="A0A2L0IB05"/>